<evidence type="ECO:0000313" key="2">
    <source>
        <dbReference type="Proteomes" id="UP000001686"/>
    </source>
</evidence>
<dbReference type="STRING" id="374847.Kcr_1273"/>
<dbReference type="EMBL" id="CP000968">
    <property type="protein sequence ID" value="ACB08019.1"/>
    <property type="molecule type" value="Genomic_DNA"/>
</dbReference>
<gene>
    <name evidence="1" type="ordered locus">Kcr_1273</name>
</gene>
<dbReference type="AlphaFoldDB" id="B1L6E0"/>
<evidence type="ECO:0000313" key="1">
    <source>
        <dbReference type="EMBL" id="ACB08019.1"/>
    </source>
</evidence>
<dbReference type="InParanoid" id="B1L6E0"/>
<accession>B1L6E0</accession>
<dbReference type="RefSeq" id="WP_012309916.1">
    <property type="nucleotide sequence ID" value="NC_010482.1"/>
</dbReference>
<name>B1L6E0_KORCO</name>
<protein>
    <submittedName>
        <fullName evidence="1">Uncharacterized protein</fullName>
    </submittedName>
</protein>
<proteinExistence type="predicted"/>
<keyword evidence="2" id="KW-1185">Reference proteome</keyword>
<dbReference type="HOGENOM" id="CLU_2044394_0_0_2"/>
<sequence>MSINGKILLVTAAVLFAFSALLISYEKVSEFKSGLVATMECGEGKVRVLLENNGSPCKIYYLTLSKDGKIVKIMELNETLYSKTEEIDLDIEDEGVTISIIFERGVISGLTCGSVSHSQP</sequence>
<dbReference type="EnsemblBacteria" id="ACB08019">
    <property type="protein sequence ID" value="ACB08019"/>
    <property type="gene ID" value="Kcr_1273"/>
</dbReference>
<organism evidence="1 2">
    <name type="scientific">Korarchaeum cryptofilum (strain OPF8)</name>
    <dbReference type="NCBI Taxonomy" id="374847"/>
    <lineage>
        <taxon>Archaea</taxon>
        <taxon>Thermoproteota</taxon>
        <taxon>Candidatus Korarchaeia</taxon>
        <taxon>Candidatus Korarchaeales</taxon>
        <taxon>Candidatus Korarchaeaceae</taxon>
        <taxon>Candidatus Korarchaeum</taxon>
    </lineage>
</organism>
<dbReference type="GeneID" id="6094907"/>
<reference evidence="1 2" key="1">
    <citation type="journal article" date="2008" name="Proc. Natl. Acad. Sci. U.S.A.">
        <title>A korarchaeal genome reveals new insights into the evolution of the Archaea.</title>
        <authorList>
            <person name="Elkins J.G."/>
            <person name="Podar M."/>
            <person name="Graham D.E."/>
            <person name="Makarova K.S."/>
            <person name="Wolf Y."/>
            <person name="Randau L."/>
            <person name="Hedlund B.P."/>
            <person name="Brochier-Armanet C."/>
            <person name="Kunin V."/>
            <person name="Anderson I."/>
            <person name="Lapidus A."/>
            <person name="Goltsman E."/>
            <person name="Barry K."/>
            <person name="Koonin E.V."/>
            <person name="Hugenholtz P."/>
            <person name="Kyrpides N."/>
            <person name="Wanner G."/>
            <person name="Richardson P."/>
            <person name="Keller M."/>
            <person name="Stetter K.O."/>
        </authorList>
    </citation>
    <scope>NUCLEOTIDE SEQUENCE [LARGE SCALE GENOMIC DNA]</scope>
    <source>
        <strain evidence="2">OPF8</strain>
    </source>
</reference>
<dbReference type="KEGG" id="kcr:Kcr_1273"/>
<dbReference type="Proteomes" id="UP000001686">
    <property type="component" value="Chromosome"/>
</dbReference>